<evidence type="ECO:0000256" key="9">
    <source>
        <dbReference type="ARBA" id="ARBA00022840"/>
    </source>
</evidence>
<evidence type="ECO:0000256" key="3">
    <source>
        <dbReference type="ARBA" id="ARBA00012584"/>
    </source>
</evidence>
<keyword evidence="8" id="KW-0547">Nucleotide-binding</keyword>
<reference evidence="13" key="1">
    <citation type="submission" date="2020-07" db="EMBL/GenBank/DDBJ databases">
        <title>Huge and variable diversity of episymbiotic CPR bacteria and DPANN archaea in groundwater ecosystems.</title>
        <authorList>
            <person name="He C.Y."/>
            <person name="Keren R."/>
            <person name="Whittaker M."/>
            <person name="Farag I.F."/>
            <person name="Doudna J."/>
            <person name="Cate J.H.D."/>
            <person name="Banfield J.F."/>
        </authorList>
    </citation>
    <scope>NUCLEOTIDE SEQUENCE</scope>
    <source>
        <strain evidence="13">NC_groundwater_1225_Ag_S-0.1um_56_177</strain>
    </source>
</reference>
<evidence type="ECO:0000256" key="11">
    <source>
        <dbReference type="ARBA" id="ARBA00048366"/>
    </source>
</evidence>
<dbReference type="SUPFAM" id="SSF55821">
    <property type="entry name" value="YrdC/RibB"/>
    <property type="match status" value="1"/>
</dbReference>
<evidence type="ECO:0000256" key="7">
    <source>
        <dbReference type="ARBA" id="ARBA00022695"/>
    </source>
</evidence>
<dbReference type="PANTHER" id="PTHR17490:SF16">
    <property type="entry name" value="THREONYLCARBAMOYL-AMP SYNTHASE"/>
    <property type="match status" value="1"/>
</dbReference>
<evidence type="ECO:0000313" key="13">
    <source>
        <dbReference type="EMBL" id="MBI4132707.1"/>
    </source>
</evidence>
<dbReference type="PANTHER" id="PTHR17490">
    <property type="entry name" value="SUA5"/>
    <property type="match status" value="1"/>
</dbReference>
<dbReference type="AlphaFoldDB" id="A0A932YWF7"/>
<comment type="subcellular location">
    <subcellularLocation>
        <location evidence="1">Cytoplasm</location>
    </subcellularLocation>
</comment>
<dbReference type="InterPro" id="IPR017945">
    <property type="entry name" value="DHBP_synth_RibB-like_a/b_dom"/>
</dbReference>
<comment type="caution">
    <text evidence="13">The sequence shown here is derived from an EMBL/GenBank/DDBJ whole genome shotgun (WGS) entry which is preliminary data.</text>
</comment>
<gene>
    <name evidence="13" type="ORF">HY473_01230</name>
</gene>
<comment type="similarity">
    <text evidence="2">Belongs to the SUA5 family.</text>
</comment>
<evidence type="ECO:0000256" key="2">
    <source>
        <dbReference type="ARBA" id="ARBA00007663"/>
    </source>
</evidence>
<dbReference type="Proteomes" id="UP000756703">
    <property type="component" value="Unassembled WGS sequence"/>
</dbReference>
<accession>A0A932YWF7</accession>
<dbReference type="GO" id="GO:0006450">
    <property type="term" value="P:regulation of translational fidelity"/>
    <property type="evidence" value="ECO:0007669"/>
    <property type="project" value="TreeGrafter"/>
</dbReference>
<feature type="domain" description="YrdC-like" evidence="12">
    <location>
        <begin position="12"/>
        <end position="201"/>
    </location>
</feature>
<keyword evidence="5" id="KW-0808">Transferase</keyword>
<evidence type="ECO:0000256" key="5">
    <source>
        <dbReference type="ARBA" id="ARBA00022679"/>
    </source>
</evidence>
<dbReference type="Gene3D" id="3.90.870.10">
    <property type="entry name" value="DHBP synthase"/>
    <property type="match status" value="1"/>
</dbReference>
<evidence type="ECO:0000256" key="1">
    <source>
        <dbReference type="ARBA" id="ARBA00004496"/>
    </source>
</evidence>
<dbReference type="InterPro" id="IPR050156">
    <property type="entry name" value="TC-AMP_synthase_SUA5"/>
</dbReference>
<sequence length="216" mass="24238">MEVIQLSEQNHEATAKRVAWLLKCGGVAAVPTDTVYGLLADTLRFSSVEKVWRMKERSRTKAMPVLVRDFEMARQYAVIDESAERILENLWPGQTTVVLKKKRAMPDVVTAGAKTIGLRIPDHPFLRRVFELFSNPVIGTSANISGDEPAQSAEEVLSTFRRHIPRPDLVIDAGVLPPSPPSTVLDLTNPTSPQILRFGAITKEKLDQWLSQWRRQ</sequence>
<dbReference type="EMBL" id="JACQMI010000010">
    <property type="protein sequence ID" value="MBI4132707.1"/>
    <property type="molecule type" value="Genomic_DNA"/>
</dbReference>
<dbReference type="GO" id="GO:0008033">
    <property type="term" value="P:tRNA processing"/>
    <property type="evidence" value="ECO:0007669"/>
    <property type="project" value="UniProtKB-KW"/>
</dbReference>
<evidence type="ECO:0000256" key="10">
    <source>
        <dbReference type="ARBA" id="ARBA00029774"/>
    </source>
</evidence>
<evidence type="ECO:0000313" key="14">
    <source>
        <dbReference type="Proteomes" id="UP000756703"/>
    </source>
</evidence>
<evidence type="ECO:0000256" key="4">
    <source>
        <dbReference type="ARBA" id="ARBA00022490"/>
    </source>
</evidence>
<dbReference type="GO" id="GO:0061710">
    <property type="term" value="F:L-threonylcarbamoyladenylate synthase"/>
    <property type="evidence" value="ECO:0007669"/>
    <property type="project" value="UniProtKB-EC"/>
</dbReference>
<keyword evidence="9" id="KW-0067">ATP-binding</keyword>
<dbReference type="GO" id="GO:0003725">
    <property type="term" value="F:double-stranded RNA binding"/>
    <property type="evidence" value="ECO:0007669"/>
    <property type="project" value="InterPro"/>
</dbReference>
<dbReference type="NCBIfam" id="TIGR00057">
    <property type="entry name" value="L-threonylcarbamoyladenylate synthase"/>
    <property type="match status" value="1"/>
</dbReference>
<keyword evidence="6" id="KW-0819">tRNA processing</keyword>
<dbReference type="GO" id="GO:0005524">
    <property type="term" value="F:ATP binding"/>
    <property type="evidence" value="ECO:0007669"/>
    <property type="project" value="UniProtKB-KW"/>
</dbReference>
<dbReference type="GO" id="GO:0000049">
    <property type="term" value="F:tRNA binding"/>
    <property type="evidence" value="ECO:0007669"/>
    <property type="project" value="TreeGrafter"/>
</dbReference>
<keyword evidence="4" id="KW-0963">Cytoplasm</keyword>
<protein>
    <recommendedName>
        <fullName evidence="10">L-threonylcarbamoyladenylate synthase</fullName>
        <ecNumber evidence="3">2.7.7.87</ecNumber>
    </recommendedName>
    <alternativeName>
        <fullName evidence="10">L-threonylcarbamoyladenylate synthase</fullName>
    </alternativeName>
</protein>
<evidence type="ECO:0000256" key="8">
    <source>
        <dbReference type="ARBA" id="ARBA00022741"/>
    </source>
</evidence>
<dbReference type="PROSITE" id="PS51163">
    <property type="entry name" value="YRDC"/>
    <property type="match status" value="1"/>
</dbReference>
<comment type="catalytic activity">
    <reaction evidence="11">
        <text>L-threonine + hydrogencarbonate + ATP = L-threonylcarbamoyladenylate + diphosphate + H2O</text>
        <dbReference type="Rhea" id="RHEA:36407"/>
        <dbReference type="ChEBI" id="CHEBI:15377"/>
        <dbReference type="ChEBI" id="CHEBI:17544"/>
        <dbReference type="ChEBI" id="CHEBI:30616"/>
        <dbReference type="ChEBI" id="CHEBI:33019"/>
        <dbReference type="ChEBI" id="CHEBI:57926"/>
        <dbReference type="ChEBI" id="CHEBI:73682"/>
        <dbReference type="EC" id="2.7.7.87"/>
    </reaction>
</comment>
<proteinExistence type="inferred from homology"/>
<evidence type="ECO:0000256" key="6">
    <source>
        <dbReference type="ARBA" id="ARBA00022694"/>
    </source>
</evidence>
<dbReference type="Pfam" id="PF01300">
    <property type="entry name" value="Sua5_yciO_yrdC"/>
    <property type="match status" value="1"/>
</dbReference>
<dbReference type="EC" id="2.7.7.87" evidence="3"/>
<dbReference type="InterPro" id="IPR006070">
    <property type="entry name" value="Sua5-like_dom"/>
</dbReference>
<organism evidence="13 14">
    <name type="scientific">Candidatus Sungiibacteriota bacterium</name>
    <dbReference type="NCBI Taxonomy" id="2750080"/>
    <lineage>
        <taxon>Bacteria</taxon>
        <taxon>Candidatus Sungiibacteriota</taxon>
    </lineage>
</organism>
<name>A0A932YWF7_9BACT</name>
<keyword evidence="7" id="KW-0548">Nucleotidyltransferase</keyword>
<dbReference type="GO" id="GO:0005737">
    <property type="term" value="C:cytoplasm"/>
    <property type="evidence" value="ECO:0007669"/>
    <property type="project" value="UniProtKB-SubCell"/>
</dbReference>
<evidence type="ECO:0000259" key="12">
    <source>
        <dbReference type="PROSITE" id="PS51163"/>
    </source>
</evidence>